<comment type="caution">
    <text evidence="1">The sequence shown here is derived from an EMBL/GenBank/DDBJ whole genome shotgun (WGS) entry which is preliminary data.</text>
</comment>
<evidence type="ECO:0000313" key="1">
    <source>
        <dbReference type="EMBL" id="RIB11767.1"/>
    </source>
</evidence>
<accession>A0A397URD3</accession>
<proteinExistence type="predicted"/>
<dbReference type="EMBL" id="QKWP01001098">
    <property type="protein sequence ID" value="RIB11767.1"/>
    <property type="molecule type" value="Genomic_DNA"/>
</dbReference>
<name>A0A397URD3_9GLOM</name>
<evidence type="ECO:0000313" key="2">
    <source>
        <dbReference type="Proteomes" id="UP000266673"/>
    </source>
</evidence>
<dbReference type="Gene3D" id="3.30.450.40">
    <property type="match status" value="1"/>
</dbReference>
<organism evidence="1 2">
    <name type="scientific">Gigaspora rosea</name>
    <dbReference type="NCBI Taxonomy" id="44941"/>
    <lineage>
        <taxon>Eukaryota</taxon>
        <taxon>Fungi</taxon>
        <taxon>Fungi incertae sedis</taxon>
        <taxon>Mucoromycota</taxon>
        <taxon>Glomeromycotina</taxon>
        <taxon>Glomeromycetes</taxon>
        <taxon>Diversisporales</taxon>
        <taxon>Gigasporaceae</taxon>
        <taxon>Gigaspora</taxon>
    </lineage>
</organism>
<gene>
    <name evidence="1" type="ORF">C2G38_2202574</name>
</gene>
<dbReference type="Proteomes" id="UP000266673">
    <property type="component" value="Unassembled WGS sequence"/>
</dbReference>
<protein>
    <submittedName>
        <fullName evidence="1">Uncharacterized protein</fullName>
    </submittedName>
</protein>
<keyword evidence="2" id="KW-1185">Reference proteome</keyword>
<dbReference type="AlphaFoldDB" id="A0A397URD3"/>
<dbReference type="STRING" id="44941.A0A397URD3"/>
<dbReference type="InterPro" id="IPR029016">
    <property type="entry name" value="GAF-like_dom_sf"/>
</dbReference>
<sequence>MNDSYWGWIKLHRPSKSICLNSEIELLQQISNHISLAIFYKTLMEENFEKEIQLKAETIATKAKTQILANTSHVNEILNTAKLEIHQITSINTIFNLLDLFEKVIKQFIKDAKNKQIKLILNYDIENLPRYIKSNPER</sequence>
<reference evidence="1 2" key="1">
    <citation type="submission" date="2018-06" db="EMBL/GenBank/DDBJ databases">
        <title>Comparative genomics reveals the genomic features of Rhizophagus irregularis, R. cerebriforme, R. diaphanum and Gigaspora rosea, and their symbiotic lifestyle signature.</title>
        <authorList>
            <person name="Morin E."/>
            <person name="San Clemente H."/>
            <person name="Chen E.C.H."/>
            <person name="De La Providencia I."/>
            <person name="Hainaut M."/>
            <person name="Kuo A."/>
            <person name="Kohler A."/>
            <person name="Murat C."/>
            <person name="Tang N."/>
            <person name="Roy S."/>
            <person name="Loubradou J."/>
            <person name="Henrissat B."/>
            <person name="Grigoriev I.V."/>
            <person name="Corradi N."/>
            <person name="Roux C."/>
            <person name="Martin F.M."/>
        </authorList>
    </citation>
    <scope>NUCLEOTIDE SEQUENCE [LARGE SCALE GENOMIC DNA]</scope>
    <source>
        <strain evidence="1 2">DAOM 194757</strain>
    </source>
</reference>
<dbReference type="OrthoDB" id="1722337at2759"/>